<dbReference type="Proteomes" id="UP000265618">
    <property type="component" value="Unassembled WGS sequence"/>
</dbReference>
<organism evidence="1 2">
    <name type="scientific">Kipferlia bialata</name>
    <dbReference type="NCBI Taxonomy" id="797122"/>
    <lineage>
        <taxon>Eukaryota</taxon>
        <taxon>Metamonada</taxon>
        <taxon>Carpediemonas-like organisms</taxon>
        <taxon>Kipferlia</taxon>
    </lineage>
</organism>
<name>A0A9K3DDU6_9EUKA</name>
<feature type="non-terminal residue" evidence="1">
    <location>
        <position position="1"/>
    </location>
</feature>
<accession>A0A9K3DDU6</accession>
<reference evidence="1 2" key="1">
    <citation type="journal article" date="2018" name="PLoS ONE">
        <title>The draft genome of Kipferlia bialata reveals reductive genome evolution in fornicate parasites.</title>
        <authorList>
            <person name="Tanifuji G."/>
            <person name="Takabayashi S."/>
            <person name="Kume K."/>
            <person name="Takagi M."/>
            <person name="Nakayama T."/>
            <person name="Kamikawa R."/>
            <person name="Inagaki Y."/>
            <person name="Hashimoto T."/>
        </authorList>
    </citation>
    <scope>NUCLEOTIDE SEQUENCE [LARGE SCALE GENOMIC DNA]</scope>
    <source>
        <strain evidence="1">NY0173</strain>
    </source>
</reference>
<proteinExistence type="predicted"/>
<comment type="caution">
    <text evidence="1">The sequence shown here is derived from an EMBL/GenBank/DDBJ whole genome shotgun (WGS) entry which is preliminary data.</text>
</comment>
<gene>
    <name evidence="1" type="ORF">KIPB_015768</name>
</gene>
<protein>
    <submittedName>
        <fullName evidence="1">Uncharacterized protein</fullName>
    </submittedName>
</protein>
<keyword evidence="2" id="KW-1185">Reference proteome</keyword>
<evidence type="ECO:0000313" key="2">
    <source>
        <dbReference type="Proteomes" id="UP000265618"/>
    </source>
</evidence>
<sequence length="86" mass="9196">MSLQVPDQFVALLPEQELILSVNESDETVSLLGESTDVVPFVQSYVECVLTDCECLLSDDEGSADAAGNVYHALLSLALSPIPRNA</sequence>
<dbReference type="EMBL" id="BDIP01009084">
    <property type="protein sequence ID" value="GIQ92153.1"/>
    <property type="molecule type" value="Genomic_DNA"/>
</dbReference>
<evidence type="ECO:0000313" key="1">
    <source>
        <dbReference type="EMBL" id="GIQ92153.1"/>
    </source>
</evidence>
<dbReference type="AlphaFoldDB" id="A0A9K3DDU6"/>